<evidence type="ECO:0000256" key="2">
    <source>
        <dbReference type="ARBA" id="ARBA00009777"/>
    </source>
</evidence>
<dbReference type="InterPro" id="IPR058240">
    <property type="entry name" value="rSAM_sf"/>
</dbReference>
<organism evidence="12 13">
    <name type="scientific">Atopobium minutum</name>
    <dbReference type="NCBI Taxonomy" id="1381"/>
    <lineage>
        <taxon>Bacteria</taxon>
        <taxon>Bacillati</taxon>
        <taxon>Actinomycetota</taxon>
        <taxon>Coriobacteriia</taxon>
        <taxon>Coriobacteriales</taxon>
        <taxon>Atopobiaceae</taxon>
        <taxon>Atopobium</taxon>
    </lineage>
</organism>
<dbReference type="SUPFAM" id="SSF102114">
    <property type="entry name" value="Radical SAM enzymes"/>
    <property type="match status" value="1"/>
</dbReference>
<comment type="cofactor">
    <cofactor evidence="10">
        <name>[4Fe-4S] cluster</name>
        <dbReference type="ChEBI" id="CHEBI:49883"/>
    </cofactor>
    <text evidence="10">Binds 1 [4Fe-4S] cluster. The cluster is coordinated with 3 cysteines and an exchangeable S-adenosyl-L-methionine.</text>
</comment>
<keyword evidence="5 10" id="KW-0949">S-adenosyl-L-methionine</keyword>
<keyword evidence="12" id="KW-0456">Lyase</keyword>
<dbReference type="GO" id="GO:0005737">
    <property type="term" value="C:cytoplasm"/>
    <property type="evidence" value="ECO:0007669"/>
    <property type="project" value="UniProtKB-SubCell"/>
</dbReference>
<dbReference type="GO" id="GO:0051539">
    <property type="term" value="F:4 iron, 4 sulfur cluster binding"/>
    <property type="evidence" value="ECO:0007669"/>
    <property type="project" value="UniProtKB-UniRule"/>
</dbReference>
<evidence type="ECO:0000256" key="8">
    <source>
        <dbReference type="ARBA" id="ARBA00023004"/>
    </source>
</evidence>
<reference evidence="12 13" key="1">
    <citation type="submission" date="2016-10" db="EMBL/GenBank/DDBJ databases">
        <authorList>
            <person name="Varghese N."/>
            <person name="Submissions S."/>
        </authorList>
    </citation>
    <scope>NUCLEOTIDE SEQUENCE [LARGE SCALE GENOMIC DNA]</scope>
    <source>
        <strain evidence="12 13">DSM 20586</strain>
    </source>
</reference>
<dbReference type="PROSITE" id="PS01087">
    <property type="entry name" value="RADICAL_ACTIVATING"/>
    <property type="match status" value="1"/>
</dbReference>
<dbReference type="PANTHER" id="PTHR30352:SF5">
    <property type="entry name" value="PYRUVATE FORMATE-LYASE 1-ACTIVATING ENZYME"/>
    <property type="match status" value="1"/>
</dbReference>
<comment type="similarity">
    <text evidence="2 10">Belongs to the organic radical-activating enzymes family.</text>
</comment>
<evidence type="ECO:0000256" key="4">
    <source>
        <dbReference type="ARBA" id="ARBA00022485"/>
    </source>
</evidence>
<dbReference type="Proteomes" id="UP000183687">
    <property type="component" value="Unassembled WGS sequence"/>
</dbReference>
<feature type="domain" description="Radical SAM core" evidence="11">
    <location>
        <begin position="29"/>
        <end position="260"/>
    </location>
</feature>
<dbReference type="Gene3D" id="3.20.20.70">
    <property type="entry name" value="Aldolase class I"/>
    <property type="match status" value="1"/>
</dbReference>
<evidence type="ECO:0000313" key="13">
    <source>
        <dbReference type="Proteomes" id="UP000183687"/>
    </source>
</evidence>
<name>A0AB38A6R8_9ACTN</name>
<evidence type="ECO:0000256" key="3">
    <source>
        <dbReference type="ARBA" id="ARBA00021356"/>
    </source>
</evidence>
<dbReference type="InterPro" id="IPR013785">
    <property type="entry name" value="Aldolase_TIM"/>
</dbReference>
<dbReference type="SFLD" id="SFLDS00029">
    <property type="entry name" value="Radical_SAM"/>
    <property type="match status" value="1"/>
</dbReference>
<sequence length="272" mass="30060">MSELPDNTSYKDPLTSCGRVHSIESFGTVDGPGCRMVVFMQGCPMRCAYCHNPDSWKIGAGTQTTVKELLKTFERNRPFYRSGGLTVSGGEPLVQAGFVADLFEAAHKAPAGRIHTCLDSSGSSFNPHNKQHYQEISRLLDHCDMVLLDIKHSDPVGHQELCGLPQTDPLAFGNELARRKIPVIIRHVVVPGITDTDEELAGIGRIIAQWDNVVGLDVLPYHTMGKTKYQQLGIPYKLEGVPAMDPVRVPEIRQKILRERARVRAGRASHQA</sequence>
<keyword evidence="4 10" id="KW-0004">4Fe-4S</keyword>
<dbReference type="InterPro" id="IPR034457">
    <property type="entry name" value="Organic_radical-activating"/>
</dbReference>
<dbReference type="NCBIfam" id="TIGR02493">
    <property type="entry name" value="PFLA"/>
    <property type="match status" value="1"/>
</dbReference>
<evidence type="ECO:0000256" key="6">
    <source>
        <dbReference type="ARBA" id="ARBA00022723"/>
    </source>
</evidence>
<keyword evidence="8 10" id="KW-0408">Iron</keyword>
<dbReference type="PROSITE" id="PS51918">
    <property type="entry name" value="RADICAL_SAM"/>
    <property type="match status" value="1"/>
</dbReference>
<evidence type="ECO:0000256" key="5">
    <source>
        <dbReference type="ARBA" id="ARBA00022691"/>
    </source>
</evidence>
<keyword evidence="10" id="KW-0963">Cytoplasm</keyword>
<dbReference type="Pfam" id="PF04055">
    <property type="entry name" value="Radical_SAM"/>
    <property type="match status" value="1"/>
</dbReference>
<dbReference type="GO" id="GO:0043365">
    <property type="term" value="F:[formate-C-acetyltransferase]-activating enzyme activity"/>
    <property type="evidence" value="ECO:0007669"/>
    <property type="project" value="UniProtKB-UniRule"/>
</dbReference>
<evidence type="ECO:0000313" key="12">
    <source>
        <dbReference type="EMBL" id="SEB73253.1"/>
    </source>
</evidence>
<dbReference type="InterPro" id="IPR007197">
    <property type="entry name" value="rSAM"/>
</dbReference>
<dbReference type="PIRSF" id="PIRSF000371">
    <property type="entry name" value="PFL_act_enz"/>
    <property type="match status" value="1"/>
</dbReference>
<gene>
    <name evidence="12" type="ORF">SAMN04489746_0966</name>
</gene>
<comment type="catalytic activity">
    <reaction evidence="10">
        <text>glycyl-[formate C-acetyltransferase] + reduced [flavodoxin] + S-adenosyl-L-methionine = glycin-2-yl radical-[formate C-acetyltransferase] + semiquinone [flavodoxin] + 5'-deoxyadenosine + L-methionine + H(+)</text>
        <dbReference type="Rhea" id="RHEA:19225"/>
        <dbReference type="Rhea" id="RHEA-COMP:10622"/>
        <dbReference type="Rhea" id="RHEA-COMP:12190"/>
        <dbReference type="Rhea" id="RHEA-COMP:12191"/>
        <dbReference type="Rhea" id="RHEA-COMP:14480"/>
        <dbReference type="ChEBI" id="CHEBI:15378"/>
        <dbReference type="ChEBI" id="CHEBI:17319"/>
        <dbReference type="ChEBI" id="CHEBI:29947"/>
        <dbReference type="ChEBI" id="CHEBI:32722"/>
        <dbReference type="ChEBI" id="CHEBI:57618"/>
        <dbReference type="ChEBI" id="CHEBI:57844"/>
        <dbReference type="ChEBI" id="CHEBI:59789"/>
        <dbReference type="ChEBI" id="CHEBI:140311"/>
        <dbReference type="EC" id="1.97.1.4"/>
    </reaction>
</comment>
<dbReference type="InterPro" id="IPR012839">
    <property type="entry name" value="Organic_radical_activase"/>
</dbReference>
<evidence type="ECO:0000256" key="9">
    <source>
        <dbReference type="ARBA" id="ARBA00023014"/>
    </source>
</evidence>
<dbReference type="EC" id="1.97.1.4" evidence="10"/>
<keyword evidence="7 10" id="KW-0560">Oxidoreductase</keyword>
<dbReference type="CDD" id="cd01335">
    <property type="entry name" value="Radical_SAM"/>
    <property type="match status" value="1"/>
</dbReference>
<dbReference type="GO" id="GO:0016829">
    <property type="term" value="F:lyase activity"/>
    <property type="evidence" value="ECO:0007669"/>
    <property type="project" value="UniProtKB-KW"/>
</dbReference>
<dbReference type="PANTHER" id="PTHR30352">
    <property type="entry name" value="PYRUVATE FORMATE-LYASE-ACTIVATING ENZYME"/>
    <property type="match status" value="1"/>
</dbReference>
<evidence type="ECO:0000256" key="1">
    <source>
        <dbReference type="ARBA" id="ARBA00003141"/>
    </source>
</evidence>
<dbReference type="AlphaFoldDB" id="A0AB38A6R8"/>
<dbReference type="RefSeq" id="WP_002562874.1">
    <property type="nucleotide sequence ID" value="NZ_CALJSN010000007.1"/>
</dbReference>
<evidence type="ECO:0000256" key="7">
    <source>
        <dbReference type="ARBA" id="ARBA00023002"/>
    </source>
</evidence>
<dbReference type="EMBL" id="FNSH01000001">
    <property type="protein sequence ID" value="SEB73253.1"/>
    <property type="molecule type" value="Genomic_DNA"/>
</dbReference>
<keyword evidence="9 10" id="KW-0411">Iron-sulfur</keyword>
<dbReference type="InterPro" id="IPR012838">
    <property type="entry name" value="PFL1_activating"/>
</dbReference>
<comment type="subcellular location">
    <subcellularLocation>
        <location evidence="10">Cytoplasm</location>
    </subcellularLocation>
</comment>
<keyword evidence="12" id="KW-0670">Pyruvate</keyword>
<proteinExistence type="inferred from homology"/>
<dbReference type="InterPro" id="IPR001989">
    <property type="entry name" value="Radical_activat_CS"/>
</dbReference>
<keyword evidence="6 10" id="KW-0479">Metal-binding</keyword>
<evidence type="ECO:0000259" key="11">
    <source>
        <dbReference type="PROSITE" id="PS51918"/>
    </source>
</evidence>
<protein>
    <recommendedName>
        <fullName evidence="3 10">Pyruvate formate-lyase-activating enzyme</fullName>
        <ecNumber evidence="10">1.97.1.4</ecNumber>
    </recommendedName>
</protein>
<comment type="caution">
    <text evidence="12">The sequence shown here is derived from an EMBL/GenBank/DDBJ whole genome shotgun (WGS) entry which is preliminary data.</text>
</comment>
<evidence type="ECO:0000256" key="10">
    <source>
        <dbReference type="RuleBase" id="RU362053"/>
    </source>
</evidence>
<dbReference type="SFLD" id="SFLDG01066">
    <property type="entry name" value="organic_radical-activating_enz"/>
    <property type="match status" value="1"/>
</dbReference>
<dbReference type="GO" id="GO:0046872">
    <property type="term" value="F:metal ion binding"/>
    <property type="evidence" value="ECO:0007669"/>
    <property type="project" value="UniProtKB-UniRule"/>
</dbReference>
<accession>A0AB38A6R8</accession>
<comment type="function">
    <text evidence="1 10">Activation of pyruvate formate-lyase under anaerobic conditions by generation of an organic free radical, using S-adenosylmethionine and reduced flavodoxin as cosubstrates to produce 5'-deoxy-adenosine.</text>
</comment>